<reference evidence="1 2" key="1">
    <citation type="submission" date="2023-09" db="EMBL/GenBank/DDBJ databases">
        <title>Multi-omics analysis of a traditional fermented food reveals byproduct-associated fungal strains for waste-to-food upcycling.</title>
        <authorList>
            <consortium name="Lawrence Berkeley National Laboratory"/>
            <person name="Rekdal V.M."/>
            <person name="Villalobos-Escobedo J.M."/>
            <person name="Rodriguez-Valeron N."/>
            <person name="Garcia M.O."/>
            <person name="Vasquez D.P."/>
            <person name="Damayanti I."/>
            <person name="Sorensen P.M."/>
            <person name="Baidoo E.E."/>
            <person name="De Carvalho A.C."/>
            <person name="Riley R."/>
            <person name="Lipzen A."/>
            <person name="He G."/>
            <person name="Yan M."/>
            <person name="Haridas S."/>
            <person name="Daum C."/>
            <person name="Yoshinaga Y."/>
            <person name="Ng V."/>
            <person name="Grigoriev I.V."/>
            <person name="Munk R."/>
            <person name="Nuraida L."/>
            <person name="Wijaya C.H."/>
            <person name="Morales P.-C."/>
            <person name="Keasling J.D."/>
        </authorList>
    </citation>
    <scope>NUCLEOTIDE SEQUENCE [LARGE SCALE GENOMIC DNA]</scope>
    <source>
        <strain evidence="1 2">FGSC 2613</strain>
    </source>
</reference>
<dbReference type="EMBL" id="JAVLET010000002">
    <property type="protein sequence ID" value="KAL0473605.1"/>
    <property type="molecule type" value="Genomic_DNA"/>
</dbReference>
<proteinExistence type="predicted"/>
<evidence type="ECO:0000313" key="2">
    <source>
        <dbReference type="Proteomes" id="UP001451303"/>
    </source>
</evidence>
<organism evidence="1 2">
    <name type="scientific">Neurospora intermedia</name>
    <dbReference type="NCBI Taxonomy" id="5142"/>
    <lineage>
        <taxon>Eukaryota</taxon>
        <taxon>Fungi</taxon>
        <taxon>Dikarya</taxon>
        <taxon>Ascomycota</taxon>
        <taxon>Pezizomycotina</taxon>
        <taxon>Sordariomycetes</taxon>
        <taxon>Sordariomycetidae</taxon>
        <taxon>Sordariales</taxon>
        <taxon>Sordariaceae</taxon>
        <taxon>Neurospora</taxon>
    </lineage>
</organism>
<accession>A0ABR3DLR2</accession>
<comment type="caution">
    <text evidence="1">The sequence shown here is derived from an EMBL/GenBank/DDBJ whole genome shotgun (WGS) entry which is preliminary data.</text>
</comment>
<protein>
    <submittedName>
        <fullName evidence="1">Uncharacterized protein</fullName>
    </submittedName>
</protein>
<sequence length="74" mass="8148">MSLKGGYVRCHRFVGGVGVVEQDTQIDGVGEWVWCWLLSEDGSLCQLEMKRMMLQSGGEYPVSLACSAFVVCNT</sequence>
<gene>
    <name evidence="1" type="ORF">QR685DRAFT_517299</name>
</gene>
<evidence type="ECO:0000313" key="1">
    <source>
        <dbReference type="EMBL" id="KAL0473605.1"/>
    </source>
</evidence>
<name>A0ABR3DLR2_NEUIN</name>
<dbReference type="Proteomes" id="UP001451303">
    <property type="component" value="Unassembled WGS sequence"/>
</dbReference>
<keyword evidence="2" id="KW-1185">Reference proteome</keyword>